<geneLocation type="mitochondrion" evidence="1"/>
<keyword evidence="1" id="KW-0496">Mitochondrion</keyword>
<evidence type="ECO:0000313" key="1">
    <source>
        <dbReference type="EMBL" id="QHR91568.1"/>
    </source>
</evidence>
<name>A0A6B9XU04_PICSI</name>
<protein>
    <submittedName>
        <fullName evidence="1">Uncharacterized protein</fullName>
    </submittedName>
</protein>
<dbReference type="EMBL" id="MK697702">
    <property type="protein sequence ID" value="QHR91568.1"/>
    <property type="molecule type" value="Genomic_DNA"/>
</dbReference>
<proteinExistence type="predicted"/>
<reference evidence="1" key="1">
    <citation type="submission" date="2019-03" db="EMBL/GenBank/DDBJ databases">
        <title>Largest Complete Mitochondrial Genome of a Gymnosperm, Sitka Spruce (Picea sitchensis), Indicates Complex Physical Structure.</title>
        <authorList>
            <person name="Jackman S.D."/>
            <person name="Coombe L."/>
            <person name="Warren R."/>
            <person name="Kirk H."/>
            <person name="Trinh E."/>
            <person name="McLeod T."/>
            <person name="Pleasance S."/>
            <person name="Pandoh P."/>
            <person name="Zhao Y."/>
            <person name="Coope R."/>
            <person name="Bousquet J."/>
            <person name="Bohlmann J.C."/>
            <person name="Jones S.J.M."/>
            <person name="Birol I."/>
        </authorList>
    </citation>
    <scope>NUCLEOTIDE SEQUENCE</scope>
    <source>
        <strain evidence="1">Q903</strain>
    </source>
</reference>
<dbReference type="AlphaFoldDB" id="A0A6B9XU04"/>
<sequence>MIPQPTFLPDPKLPYPEALLLNCFIPRLSFHKQFPISNYVCSNGPNLNKA</sequence>
<organism evidence="1">
    <name type="scientific">Picea sitchensis</name>
    <name type="common">Sitka spruce</name>
    <name type="synonym">Pinus sitchensis</name>
    <dbReference type="NCBI Taxonomy" id="3332"/>
    <lineage>
        <taxon>Eukaryota</taxon>
        <taxon>Viridiplantae</taxon>
        <taxon>Streptophyta</taxon>
        <taxon>Embryophyta</taxon>
        <taxon>Tracheophyta</taxon>
        <taxon>Spermatophyta</taxon>
        <taxon>Pinopsida</taxon>
        <taxon>Pinidae</taxon>
        <taxon>Conifers I</taxon>
        <taxon>Pinales</taxon>
        <taxon>Pinaceae</taxon>
        <taxon>Picea</taxon>
    </lineage>
</organism>
<gene>
    <name evidence="1" type="primary">orf05635</name>
    <name evidence="1" type="ORF">Q903MT_gene5603</name>
</gene>
<accession>A0A6B9XU04</accession>